<sequence>MQEILRVVKGTNTNERPFTVFFRDEAATVWLRPNKKNSLTYRHPWTRNELDSTFLCGSCTWPLASDSDTLSGRRIRRSQQVLALEEESGLPKLRSRESPGSDLIGRRFAQTRHVSYSRMAGRRKVHEHAPRSRPDLAAPGLFIEGVTPPRNPLIGFRFGISHPVTSHAEEQFEHAALVPLFTFSLFPEPSFLTTVSLLFIDC</sequence>
<protein>
    <submittedName>
        <fullName evidence="1">Uncharacterized protein</fullName>
    </submittedName>
</protein>
<keyword evidence="2" id="KW-1185">Reference proteome</keyword>
<gene>
    <name evidence="1" type="ORF">AVEN_57964_1</name>
</gene>
<evidence type="ECO:0000313" key="2">
    <source>
        <dbReference type="Proteomes" id="UP000499080"/>
    </source>
</evidence>
<accession>A0A4Y2SV95</accession>
<proteinExistence type="predicted"/>
<dbReference type="Proteomes" id="UP000499080">
    <property type="component" value="Unassembled WGS sequence"/>
</dbReference>
<comment type="caution">
    <text evidence="1">The sequence shown here is derived from an EMBL/GenBank/DDBJ whole genome shotgun (WGS) entry which is preliminary data.</text>
</comment>
<evidence type="ECO:0000313" key="1">
    <source>
        <dbReference type="EMBL" id="GBN92167.1"/>
    </source>
</evidence>
<name>A0A4Y2SV95_ARAVE</name>
<dbReference type="EMBL" id="BGPR01024245">
    <property type="protein sequence ID" value="GBN92167.1"/>
    <property type="molecule type" value="Genomic_DNA"/>
</dbReference>
<reference evidence="1 2" key="1">
    <citation type="journal article" date="2019" name="Sci. Rep.">
        <title>Orb-weaving spider Araneus ventricosus genome elucidates the spidroin gene catalogue.</title>
        <authorList>
            <person name="Kono N."/>
            <person name="Nakamura H."/>
            <person name="Ohtoshi R."/>
            <person name="Moran D.A.P."/>
            <person name="Shinohara A."/>
            <person name="Yoshida Y."/>
            <person name="Fujiwara M."/>
            <person name="Mori M."/>
            <person name="Tomita M."/>
            <person name="Arakawa K."/>
        </authorList>
    </citation>
    <scope>NUCLEOTIDE SEQUENCE [LARGE SCALE GENOMIC DNA]</scope>
</reference>
<organism evidence="1 2">
    <name type="scientific">Araneus ventricosus</name>
    <name type="common">Orbweaver spider</name>
    <name type="synonym">Epeira ventricosa</name>
    <dbReference type="NCBI Taxonomy" id="182803"/>
    <lineage>
        <taxon>Eukaryota</taxon>
        <taxon>Metazoa</taxon>
        <taxon>Ecdysozoa</taxon>
        <taxon>Arthropoda</taxon>
        <taxon>Chelicerata</taxon>
        <taxon>Arachnida</taxon>
        <taxon>Araneae</taxon>
        <taxon>Araneomorphae</taxon>
        <taxon>Entelegynae</taxon>
        <taxon>Araneoidea</taxon>
        <taxon>Araneidae</taxon>
        <taxon>Araneus</taxon>
    </lineage>
</organism>
<dbReference type="AlphaFoldDB" id="A0A4Y2SV95"/>